<dbReference type="EMBL" id="WVIC01000038">
    <property type="protein sequence ID" value="NCJ08005.1"/>
    <property type="molecule type" value="Genomic_DNA"/>
</dbReference>
<name>A0A8K2A9B1_9CYAN</name>
<comment type="caution">
    <text evidence="1">The sequence shown here is derived from an EMBL/GenBank/DDBJ whole genome shotgun (WGS) entry which is preliminary data.</text>
</comment>
<evidence type="ECO:0000313" key="2">
    <source>
        <dbReference type="Proteomes" id="UP000607397"/>
    </source>
</evidence>
<reference evidence="1" key="1">
    <citation type="submission" date="2019-12" db="EMBL/GenBank/DDBJ databases">
        <title>High-Quality draft genome sequences of three cyanobacteria isolated from the limestone walls of the Old Cathedral of Coimbra.</title>
        <authorList>
            <person name="Tiago I."/>
            <person name="Soares F."/>
            <person name="Portugal A."/>
        </authorList>
    </citation>
    <scope>NUCLEOTIDE SEQUENCE [LARGE SCALE GENOMIC DNA]</scope>
    <source>
        <strain evidence="1">C</strain>
    </source>
</reference>
<protein>
    <submittedName>
        <fullName evidence="1">Uncharacterized protein</fullName>
    </submittedName>
</protein>
<gene>
    <name evidence="1" type="ORF">GS597_16120</name>
</gene>
<keyword evidence="2" id="KW-1185">Reference proteome</keyword>
<organism evidence="1 2">
    <name type="scientific">Petrachloros mirabilis ULC683</name>
    <dbReference type="NCBI Taxonomy" id="2781853"/>
    <lineage>
        <taxon>Bacteria</taxon>
        <taxon>Bacillati</taxon>
        <taxon>Cyanobacteriota</taxon>
        <taxon>Cyanophyceae</taxon>
        <taxon>Synechococcales</taxon>
        <taxon>Petrachlorosaceae</taxon>
        <taxon>Petrachloros</taxon>
        <taxon>Petrachloros mirabilis</taxon>
    </lineage>
</organism>
<proteinExistence type="predicted"/>
<dbReference type="Proteomes" id="UP000607397">
    <property type="component" value="Unassembled WGS sequence"/>
</dbReference>
<evidence type="ECO:0000313" key="1">
    <source>
        <dbReference type="EMBL" id="NCJ08005.1"/>
    </source>
</evidence>
<dbReference type="AlphaFoldDB" id="A0A8K2A9B1"/>
<accession>A0A8K2A9B1</accession>
<sequence>MPPEFDTFHRLELPSEISIPDLFYALYLHRYQSPCTVGHHICSGQYPFDLFYFDDPRPHEEPDRSQAWIQYHYRVCQRLVRPPRIKSINRLILCCSPNPNPPLYWVWFELD</sequence>
<dbReference type="RefSeq" id="WP_161826483.1">
    <property type="nucleotide sequence ID" value="NZ_WVIC01000038.1"/>
</dbReference>